<feature type="domain" description="NlpC/P60" evidence="8">
    <location>
        <begin position="83"/>
        <end position="238"/>
    </location>
</feature>
<keyword evidence="2" id="KW-0645">Protease</keyword>
<dbReference type="Pfam" id="PF00877">
    <property type="entry name" value="NLPC_P60"/>
    <property type="match status" value="1"/>
</dbReference>
<evidence type="ECO:0000256" key="4">
    <source>
        <dbReference type="ARBA" id="ARBA00022801"/>
    </source>
</evidence>
<gene>
    <name evidence="9" type="ORF">GEV37_12445</name>
</gene>
<sequence>MFDQYAEEIRAAALEAYPLEAVWLITADGCRQVPNVADDPAATFRVASRDMAAAQAAGLLAVVHSHPDYPDCPSEADMRGQQTSGMPWGIVATDGEQTTPIRWWGVEGAERAPLVGRGFVHGIHDCYGLIRDYYAEELDVVLPDVPRSWEWWLAGQDLYQDGFAAAGFRRISAEEARPGDMWLAQLRSPVPSHGGVLLEHGLALHHPCGRFAVDPSRLSVREPLGRWLPYITHWMRHTSQDP</sequence>
<dbReference type="SUPFAM" id="SSF102712">
    <property type="entry name" value="JAB1/MPN domain"/>
    <property type="match status" value="1"/>
</dbReference>
<accession>A0ABS8DUB4</accession>
<evidence type="ECO:0000256" key="3">
    <source>
        <dbReference type="ARBA" id="ARBA00022723"/>
    </source>
</evidence>
<comment type="caution">
    <text evidence="9">The sequence shown here is derived from an EMBL/GenBank/DDBJ whole genome shotgun (WGS) entry which is preliminary data.</text>
</comment>
<evidence type="ECO:0000256" key="2">
    <source>
        <dbReference type="ARBA" id="ARBA00022670"/>
    </source>
</evidence>
<keyword evidence="4" id="KW-0378">Hydrolase</keyword>
<evidence type="ECO:0000256" key="6">
    <source>
        <dbReference type="ARBA" id="ARBA00022833"/>
    </source>
</evidence>
<evidence type="ECO:0000259" key="8">
    <source>
        <dbReference type="PROSITE" id="PS51935"/>
    </source>
</evidence>
<dbReference type="PROSITE" id="PS51935">
    <property type="entry name" value="NLPC_P60"/>
    <property type="match status" value="1"/>
</dbReference>
<keyword evidence="7" id="KW-0482">Metalloprotease</keyword>
<dbReference type="InterPro" id="IPR038765">
    <property type="entry name" value="Papain-like_cys_pep_sf"/>
</dbReference>
<organism evidence="9 10">
    <name type="scientific">Vreelandella malpeensis</name>
    <dbReference type="NCBI Taxonomy" id="1172368"/>
    <lineage>
        <taxon>Bacteria</taxon>
        <taxon>Pseudomonadati</taxon>
        <taxon>Pseudomonadota</taxon>
        <taxon>Gammaproteobacteria</taxon>
        <taxon>Oceanospirillales</taxon>
        <taxon>Halomonadaceae</taxon>
        <taxon>Vreelandella</taxon>
    </lineage>
</organism>
<evidence type="ECO:0000313" key="9">
    <source>
        <dbReference type="EMBL" id="MCB8889922.1"/>
    </source>
</evidence>
<dbReference type="Gene3D" id="3.40.140.10">
    <property type="entry name" value="Cytidine Deaminase, domain 2"/>
    <property type="match status" value="1"/>
</dbReference>
<evidence type="ECO:0000256" key="7">
    <source>
        <dbReference type="ARBA" id="ARBA00023049"/>
    </source>
</evidence>
<keyword evidence="5" id="KW-0788">Thiol protease</keyword>
<proteinExistence type="inferred from homology"/>
<keyword evidence="6" id="KW-0862">Zinc</keyword>
<dbReference type="EMBL" id="WHVL01000005">
    <property type="protein sequence ID" value="MCB8889922.1"/>
    <property type="molecule type" value="Genomic_DNA"/>
</dbReference>
<dbReference type="InterPro" id="IPR000064">
    <property type="entry name" value="NLP_P60_dom"/>
</dbReference>
<reference evidence="9 10" key="1">
    <citation type="journal article" date="2021" name="Sci. Rep.">
        <title>Genome analysis of a halophilic bacterium Halomonas malpeensis YU-PRIM-29(T) reveals its exopolysaccharide and pigment producing capabilities.</title>
        <authorList>
            <person name="Athmika"/>
            <person name="Ghate S.D."/>
            <person name="Arun A.B."/>
            <person name="Rao S.S."/>
            <person name="Kumar S.T.A."/>
            <person name="Kandiyil M.K."/>
            <person name="Saptami K."/>
            <person name="Rekha P.D."/>
        </authorList>
    </citation>
    <scope>NUCLEOTIDE SEQUENCE [LARGE SCALE GENOMIC DNA]</scope>
    <source>
        <strain evidence="10">prim 29</strain>
    </source>
</reference>
<protein>
    <submittedName>
        <fullName evidence="9">C40 family peptidase</fullName>
    </submittedName>
</protein>
<keyword evidence="10" id="KW-1185">Reference proteome</keyword>
<dbReference type="SUPFAM" id="SSF54001">
    <property type="entry name" value="Cysteine proteinases"/>
    <property type="match status" value="1"/>
</dbReference>
<dbReference type="RefSeq" id="WP_227390588.1">
    <property type="nucleotide sequence ID" value="NZ_JBHSCJ010000002.1"/>
</dbReference>
<dbReference type="PANTHER" id="PTHR34858:SF1">
    <property type="entry name" value="CYSO-CYSTEINE PEPTIDASE"/>
    <property type="match status" value="1"/>
</dbReference>
<dbReference type="Pfam" id="PF14464">
    <property type="entry name" value="Prok-JAB"/>
    <property type="match status" value="1"/>
</dbReference>
<name>A0ABS8DUB4_9GAMM</name>
<evidence type="ECO:0000256" key="1">
    <source>
        <dbReference type="ARBA" id="ARBA00007074"/>
    </source>
</evidence>
<dbReference type="Proteomes" id="UP001319882">
    <property type="component" value="Unassembled WGS sequence"/>
</dbReference>
<evidence type="ECO:0000256" key="5">
    <source>
        <dbReference type="ARBA" id="ARBA00022807"/>
    </source>
</evidence>
<comment type="similarity">
    <text evidence="1">Belongs to the peptidase C40 family.</text>
</comment>
<dbReference type="InterPro" id="IPR028090">
    <property type="entry name" value="JAB_dom_prok"/>
</dbReference>
<dbReference type="PANTHER" id="PTHR34858">
    <property type="entry name" value="CYSO-CYSTEINE PEPTIDASE"/>
    <property type="match status" value="1"/>
</dbReference>
<keyword evidence="3" id="KW-0479">Metal-binding</keyword>
<dbReference type="InterPro" id="IPR051929">
    <property type="entry name" value="VirAsm_ModProt"/>
</dbReference>
<evidence type="ECO:0000313" key="10">
    <source>
        <dbReference type="Proteomes" id="UP001319882"/>
    </source>
</evidence>